<dbReference type="SUPFAM" id="SSF50475">
    <property type="entry name" value="FMN-binding split barrel"/>
    <property type="match status" value="1"/>
</dbReference>
<organism evidence="4 5">
    <name type="scientific">Wohlfahrtiimonas larvae</name>
    <dbReference type="NCBI Taxonomy" id="1157986"/>
    <lineage>
        <taxon>Bacteria</taxon>
        <taxon>Pseudomonadati</taxon>
        <taxon>Pseudomonadota</taxon>
        <taxon>Gammaproteobacteria</taxon>
        <taxon>Cardiobacteriales</taxon>
        <taxon>Ignatzschineriaceae</taxon>
        <taxon>Wohlfahrtiimonas</taxon>
    </lineage>
</organism>
<comment type="caution">
    <text evidence="4">The sequence shown here is derived from an EMBL/GenBank/DDBJ whole genome shotgun (WGS) entry which is preliminary data.</text>
</comment>
<evidence type="ECO:0000313" key="5">
    <source>
        <dbReference type="Proteomes" id="UP001500631"/>
    </source>
</evidence>
<keyword evidence="5" id="KW-1185">Reference proteome</keyword>
<proteinExistence type="predicted"/>
<name>A0ABP9MLT7_9GAMM</name>
<keyword evidence="1" id="KW-0560">Oxidoreductase</keyword>
<accession>A0ABP9MLT7</accession>
<dbReference type="InterPro" id="IPR012349">
    <property type="entry name" value="Split_barrel_FMN-bd"/>
</dbReference>
<dbReference type="InterPro" id="IPR052019">
    <property type="entry name" value="F420H2_bilvrd_red/Heme_oxyg"/>
</dbReference>
<dbReference type="Pfam" id="PF01243">
    <property type="entry name" value="PNPOx_N"/>
    <property type="match status" value="1"/>
</dbReference>
<dbReference type="InterPro" id="IPR014419">
    <property type="entry name" value="HutZ"/>
</dbReference>
<dbReference type="Proteomes" id="UP001500631">
    <property type="component" value="Unassembled WGS sequence"/>
</dbReference>
<dbReference type="PIRSF" id="PIRSF004633">
    <property type="entry name" value="UCP_PLP_oxd"/>
    <property type="match status" value="1"/>
</dbReference>
<feature type="region of interest" description="Disordered" evidence="2">
    <location>
        <begin position="170"/>
        <end position="194"/>
    </location>
</feature>
<protein>
    <recommendedName>
        <fullName evidence="3">Pyridoxamine 5'-phosphate oxidase N-terminal domain-containing protein</fullName>
    </recommendedName>
</protein>
<evidence type="ECO:0000313" key="4">
    <source>
        <dbReference type="EMBL" id="GAA5096102.1"/>
    </source>
</evidence>
<gene>
    <name evidence="4" type="ORF">GCM10023338_06120</name>
</gene>
<evidence type="ECO:0000256" key="2">
    <source>
        <dbReference type="SAM" id="MobiDB-lite"/>
    </source>
</evidence>
<sequence length="194" mass="21799">MTTESNEFNVEVIDNKGADLYTELEPELKRLHEENITLLMATVDDEQIAHASYTPFAMIDGDYYIFIADIAYHTQHVKKRPIFDIMIVDDESKTRNIYARKRVTYQVEATEIAREEAAFEIGLAALTERAGKTVNVLREMGDFHLFKLTPLKGVLVTGFGKAFRLNPKDQSKTTHLTGIDGKGHGKGPGIPKQA</sequence>
<evidence type="ECO:0000259" key="3">
    <source>
        <dbReference type="Pfam" id="PF01243"/>
    </source>
</evidence>
<reference evidence="5" key="1">
    <citation type="journal article" date="2019" name="Int. J. Syst. Evol. Microbiol.">
        <title>The Global Catalogue of Microorganisms (GCM) 10K type strain sequencing project: providing services to taxonomists for standard genome sequencing and annotation.</title>
        <authorList>
            <consortium name="The Broad Institute Genomics Platform"/>
            <consortium name="The Broad Institute Genome Sequencing Center for Infectious Disease"/>
            <person name="Wu L."/>
            <person name="Ma J."/>
        </authorList>
    </citation>
    <scope>NUCLEOTIDE SEQUENCE [LARGE SCALE GENOMIC DNA]</scope>
    <source>
        <strain evidence="5">JCM 18424</strain>
    </source>
</reference>
<dbReference type="Gene3D" id="2.30.110.10">
    <property type="entry name" value="Electron Transport, Fmn-binding Protein, Chain A"/>
    <property type="match status" value="1"/>
</dbReference>
<dbReference type="RefSeq" id="WP_077924721.1">
    <property type="nucleotide sequence ID" value="NZ_BAABKE010000002.1"/>
</dbReference>
<dbReference type="PANTHER" id="PTHR35176">
    <property type="entry name" value="HEME OXYGENASE HI_0854-RELATED"/>
    <property type="match status" value="1"/>
</dbReference>
<dbReference type="InterPro" id="IPR011576">
    <property type="entry name" value="Pyridox_Oxase_N"/>
</dbReference>
<feature type="domain" description="Pyridoxamine 5'-phosphate oxidase N-terminal" evidence="3">
    <location>
        <begin position="24"/>
        <end position="152"/>
    </location>
</feature>
<evidence type="ECO:0000256" key="1">
    <source>
        <dbReference type="ARBA" id="ARBA00023002"/>
    </source>
</evidence>
<dbReference type="PANTHER" id="PTHR35176:SF6">
    <property type="entry name" value="HEME OXYGENASE HI_0854-RELATED"/>
    <property type="match status" value="1"/>
</dbReference>
<dbReference type="EMBL" id="BAABKE010000002">
    <property type="protein sequence ID" value="GAA5096102.1"/>
    <property type="molecule type" value="Genomic_DNA"/>
</dbReference>